<evidence type="ECO:0000256" key="1">
    <source>
        <dbReference type="ARBA" id="ARBA00005703"/>
    </source>
</evidence>
<dbReference type="SUPFAM" id="SSF102645">
    <property type="entry name" value="CoaB-like"/>
    <property type="match status" value="1"/>
</dbReference>
<dbReference type="GO" id="GO:0003824">
    <property type="term" value="F:catalytic activity"/>
    <property type="evidence" value="ECO:0007669"/>
    <property type="project" value="UniProtKB-ARBA"/>
</dbReference>
<proteinExistence type="inferred from homology"/>
<evidence type="ECO:0000313" key="3">
    <source>
        <dbReference type="EMBL" id="PKY45550.1"/>
    </source>
</evidence>
<dbReference type="InterPro" id="IPR035929">
    <property type="entry name" value="CoaB-like_sf"/>
</dbReference>
<dbReference type="EMBL" id="LLXI01000393">
    <property type="protein sequence ID" value="PKY45550.1"/>
    <property type="molecule type" value="Genomic_DNA"/>
</dbReference>
<gene>
    <name evidence="3" type="ORF">RhiirA4_542684</name>
</gene>
<comment type="caution">
    <text evidence="3">The sequence shown here is derived from an EMBL/GenBank/DDBJ whole genome shotgun (WGS) entry which is preliminary data.</text>
</comment>
<organism evidence="3 4">
    <name type="scientific">Rhizophagus irregularis</name>
    <dbReference type="NCBI Taxonomy" id="588596"/>
    <lineage>
        <taxon>Eukaryota</taxon>
        <taxon>Fungi</taxon>
        <taxon>Fungi incertae sedis</taxon>
        <taxon>Mucoromycota</taxon>
        <taxon>Glomeromycotina</taxon>
        <taxon>Glomeromycetes</taxon>
        <taxon>Glomerales</taxon>
        <taxon>Glomeraceae</taxon>
        <taxon>Rhizophagus</taxon>
    </lineage>
</organism>
<dbReference type="Gene3D" id="3.40.50.10300">
    <property type="entry name" value="CoaB-like"/>
    <property type="match status" value="1"/>
</dbReference>
<sequence length="329" mass="37864">MTTNIFSKSLLDTGTNEVINPDTYFQNNLPPSTLPEDENKVKEFVNKHDKAGRRIVLVTSGGTTVPLENNTVRFLDNFIEVFALSLTKNFNNTYFLEIGYAVIFMHRQFSLQPYSRHYTHSTNCFLDFIELRNDGKIEVNSQYIPKMKSILEKYKKAKQDGTLLLINFVTVADYLFLLRSVTQIMRNLKENAMYYLAAAVSDFFIPSQKMVQHKIQSAEGGLTLTMDQVPKFLKPMVTNWVPEGFIVSFKLETDPSLLVDKSRQALTRYGHQIVIGNLLTTRKLEVTFITKDSELKIQLSEEEVNNDVEIESKIIPELAKRHDEWVKNT</sequence>
<dbReference type="GO" id="GO:0015937">
    <property type="term" value="P:coenzyme A biosynthetic process"/>
    <property type="evidence" value="ECO:0007669"/>
    <property type="project" value="UniProtKB-ARBA"/>
</dbReference>
<dbReference type="AlphaFoldDB" id="A0A2I1GG17"/>
<name>A0A2I1GG17_9GLOM</name>
<protein>
    <submittedName>
        <fullName evidence="3">DFP-domain-containing protein</fullName>
    </submittedName>
</protein>
<comment type="similarity">
    <text evidence="1">Belongs to the PPC synthetase family.</text>
</comment>
<dbReference type="VEuPathDB" id="FungiDB:RhiirFUN_020868"/>
<dbReference type="InterPro" id="IPR007085">
    <property type="entry name" value="DNA/pantothenate-metab_flavo_C"/>
</dbReference>
<dbReference type="VEuPathDB" id="FungiDB:FUN_019408"/>
<dbReference type="VEuPathDB" id="FungiDB:RhiirA1_419042"/>
<dbReference type="Proteomes" id="UP000234323">
    <property type="component" value="Unassembled WGS sequence"/>
</dbReference>
<feature type="domain" description="DNA/pantothenate metabolism flavoprotein C-terminal" evidence="2">
    <location>
        <begin position="183"/>
        <end position="302"/>
    </location>
</feature>
<dbReference type="Pfam" id="PF04127">
    <property type="entry name" value="DFP"/>
    <property type="match status" value="1"/>
</dbReference>
<dbReference type="VEuPathDB" id="FungiDB:FUN_019409"/>
<accession>A0A2I1GG17</accession>
<dbReference type="PANTHER" id="PTHR12290">
    <property type="entry name" value="CORNICHON-RELATED"/>
    <property type="match status" value="1"/>
</dbReference>
<evidence type="ECO:0000259" key="2">
    <source>
        <dbReference type="Pfam" id="PF04127"/>
    </source>
</evidence>
<keyword evidence="4" id="KW-1185">Reference proteome</keyword>
<reference evidence="3 4" key="1">
    <citation type="submission" date="2015-10" db="EMBL/GenBank/DDBJ databases">
        <title>Genome analyses suggest a sexual origin of heterokaryosis in a supposedly ancient asexual fungus.</title>
        <authorList>
            <person name="Ropars J."/>
            <person name="Sedzielewska K."/>
            <person name="Noel J."/>
            <person name="Charron P."/>
            <person name="Farinelli L."/>
            <person name="Marton T."/>
            <person name="Kruger M."/>
            <person name="Pelin A."/>
            <person name="Brachmann A."/>
            <person name="Corradi N."/>
        </authorList>
    </citation>
    <scope>NUCLEOTIDE SEQUENCE [LARGE SCALE GENOMIC DNA]</scope>
    <source>
        <strain evidence="3 4">A4</strain>
    </source>
</reference>
<evidence type="ECO:0000313" key="4">
    <source>
        <dbReference type="Proteomes" id="UP000234323"/>
    </source>
</evidence>
<dbReference type="VEuPathDB" id="FungiDB:RhiirFUN_020869"/>